<evidence type="ECO:0000313" key="5">
    <source>
        <dbReference type="EMBL" id="SNQ46482.1"/>
    </source>
</evidence>
<dbReference type="AlphaFoldDB" id="A0A2I2KLD5"/>
<feature type="domain" description="Teneurin NHL" evidence="4">
    <location>
        <begin position="260"/>
        <end position="312"/>
    </location>
</feature>
<protein>
    <submittedName>
        <fullName evidence="5">Serine/threonine protein kinase</fullName>
        <ecNumber evidence="5">2.7.11.1</ecNumber>
    </submittedName>
</protein>
<keyword evidence="5" id="KW-0418">Kinase</keyword>
<dbReference type="SUPFAM" id="SSF63829">
    <property type="entry name" value="Calcium-dependent phosphotriesterase"/>
    <property type="match status" value="1"/>
</dbReference>
<dbReference type="GO" id="GO:0004674">
    <property type="term" value="F:protein serine/threonine kinase activity"/>
    <property type="evidence" value="ECO:0007669"/>
    <property type="project" value="UniProtKB-KW"/>
</dbReference>
<gene>
    <name evidence="5" type="ORF">FRACA_1410001</name>
</gene>
<accession>A0A2I2KLD5</accession>
<keyword evidence="5" id="KW-0808">Transferase</keyword>
<dbReference type="PANTHER" id="PTHR46388:SF2">
    <property type="entry name" value="NHL REPEAT-CONTAINING PROTEIN 2"/>
    <property type="match status" value="1"/>
</dbReference>
<dbReference type="PROSITE" id="PS51125">
    <property type="entry name" value="NHL"/>
    <property type="match status" value="1"/>
</dbReference>
<keyword evidence="1" id="KW-0677">Repeat</keyword>
<name>A0A2I2KLD5_9ACTN</name>
<reference evidence="5 6" key="1">
    <citation type="submission" date="2017-06" db="EMBL/GenBank/DDBJ databases">
        <authorList>
            <person name="Kim H.J."/>
            <person name="Triplett B.A."/>
        </authorList>
    </citation>
    <scope>NUCLEOTIDE SEQUENCE [LARGE SCALE GENOMIC DNA]</scope>
    <source>
        <strain evidence="5">FRACA_ARgP5</strain>
    </source>
</reference>
<dbReference type="Pfam" id="PF25021">
    <property type="entry name" value="TEN_NHL"/>
    <property type="match status" value="2"/>
</dbReference>
<sequence>MAAVVAGILACLGGLDDGGTQPSPRPPVTSAADAADLTAPGPDGIATTGPFAALAVAGDGTVYLADRDNPRIIAVDPRGYLRTIAGGAESGSAGDGGPALRATLQRPQGLAVDAAGACYIFDGSNRVRRVDPRGIISTIAGGGTAVGSGGDGGPALRASLTAGGLDVDAAGNLYLSSLGVRRIDRTGMLTTLIDTTSDTRPRPLGDGGPASGGAVRSASAVAVDHAGTIYIADWQDNRIRRIDPRGIVTTVAGNGTKGLSGDGGPATAAQLNGPRGVAVDAAGTLYIADTYNRRIRRVGVDGIITTFAGSSTQDPTAWDGVPTHVSLWNPEQVAVGRAGDLYIGDSPRVLRIDPHGVGHLLAHSRS</sequence>
<keyword evidence="6" id="KW-1185">Reference proteome</keyword>
<dbReference type="Proteomes" id="UP000234331">
    <property type="component" value="Unassembled WGS sequence"/>
</dbReference>
<evidence type="ECO:0000256" key="3">
    <source>
        <dbReference type="SAM" id="MobiDB-lite"/>
    </source>
</evidence>
<dbReference type="Gene3D" id="2.120.10.30">
    <property type="entry name" value="TolB, C-terminal domain"/>
    <property type="match status" value="3"/>
</dbReference>
<dbReference type="EC" id="2.7.11.1" evidence="5"/>
<dbReference type="EMBL" id="FZMO01000048">
    <property type="protein sequence ID" value="SNQ46482.1"/>
    <property type="molecule type" value="Genomic_DNA"/>
</dbReference>
<organism evidence="5 6">
    <name type="scientific">Frankia canadensis</name>
    <dbReference type="NCBI Taxonomy" id="1836972"/>
    <lineage>
        <taxon>Bacteria</taxon>
        <taxon>Bacillati</taxon>
        <taxon>Actinomycetota</taxon>
        <taxon>Actinomycetes</taxon>
        <taxon>Frankiales</taxon>
        <taxon>Frankiaceae</taxon>
        <taxon>Frankia</taxon>
    </lineage>
</organism>
<feature type="domain" description="Teneurin NHL" evidence="4">
    <location>
        <begin position="90"/>
        <end position="141"/>
    </location>
</feature>
<feature type="region of interest" description="Disordered" evidence="3">
    <location>
        <begin position="15"/>
        <end position="42"/>
    </location>
</feature>
<feature type="repeat" description="NHL" evidence="2">
    <location>
        <begin position="265"/>
        <end position="301"/>
    </location>
</feature>
<proteinExistence type="predicted"/>
<dbReference type="InterPro" id="IPR001258">
    <property type="entry name" value="NHL_repeat"/>
</dbReference>
<dbReference type="InterPro" id="IPR011042">
    <property type="entry name" value="6-blade_b-propeller_TolB-like"/>
</dbReference>
<dbReference type="InterPro" id="IPR056822">
    <property type="entry name" value="TEN_NHL"/>
</dbReference>
<evidence type="ECO:0000259" key="4">
    <source>
        <dbReference type="Pfam" id="PF25021"/>
    </source>
</evidence>
<evidence type="ECO:0000256" key="1">
    <source>
        <dbReference type="ARBA" id="ARBA00022737"/>
    </source>
</evidence>
<keyword evidence="5" id="KW-0723">Serine/threonine-protein kinase</keyword>
<evidence type="ECO:0000256" key="2">
    <source>
        <dbReference type="PROSITE-ProRule" id="PRU00504"/>
    </source>
</evidence>
<evidence type="ECO:0000313" key="6">
    <source>
        <dbReference type="Proteomes" id="UP000234331"/>
    </source>
</evidence>
<dbReference type="PANTHER" id="PTHR46388">
    <property type="entry name" value="NHL REPEAT-CONTAINING PROTEIN 2"/>
    <property type="match status" value="1"/>
</dbReference>